<organism evidence="2 3">
    <name type="scientific">Deinococcus malanensis</name>
    <dbReference type="NCBI Taxonomy" id="1706855"/>
    <lineage>
        <taxon>Bacteria</taxon>
        <taxon>Thermotogati</taxon>
        <taxon>Deinococcota</taxon>
        <taxon>Deinococci</taxon>
        <taxon>Deinococcales</taxon>
        <taxon>Deinococcaceae</taxon>
        <taxon>Deinococcus</taxon>
    </lineage>
</organism>
<evidence type="ECO:0008006" key="4">
    <source>
        <dbReference type="Google" id="ProtNLM"/>
    </source>
</evidence>
<sequence length="136" mass="14807">MKTRTPPLTCLALGYLGLTSVLVGVWALFLPRAFYDRFPGFGIWVAGDGPYNEHLVRDVGGLNLSLAMLIWFAWRRPDHVAAPVAGWAVLAYAVTHFLYHSGHLHTLTTQADRLGSVAGLLGAVACALILVRRPLT</sequence>
<evidence type="ECO:0000313" key="3">
    <source>
        <dbReference type="Proteomes" id="UP000647587"/>
    </source>
</evidence>
<keyword evidence="1" id="KW-0472">Membrane</keyword>
<keyword evidence="3" id="KW-1185">Reference proteome</keyword>
<keyword evidence="1" id="KW-0812">Transmembrane</keyword>
<keyword evidence="1" id="KW-1133">Transmembrane helix</keyword>
<evidence type="ECO:0000313" key="2">
    <source>
        <dbReference type="EMBL" id="GGK42914.1"/>
    </source>
</evidence>
<feature type="transmembrane region" description="Helical" evidence="1">
    <location>
        <begin position="55"/>
        <end position="73"/>
    </location>
</feature>
<feature type="transmembrane region" description="Helical" evidence="1">
    <location>
        <begin position="114"/>
        <end position="131"/>
    </location>
</feature>
<name>A0ABQ2F2K6_9DEIO</name>
<comment type="caution">
    <text evidence="2">The sequence shown here is derived from an EMBL/GenBank/DDBJ whole genome shotgun (WGS) entry which is preliminary data.</text>
</comment>
<gene>
    <name evidence="2" type="ORF">GCM10008955_40900</name>
</gene>
<proteinExistence type="predicted"/>
<dbReference type="Proteomes" id="UP000647587">
    <property type="component" value="Unassembled WGS sequence"/>
</dbReference>
<evidence type="ECO:0000256" key="1">
    <source>
        <dbReference type="SAM" id="Phobius"/>
    </source>
</evidence>
<feature type="transmembrane region" description="Helical" evidence="1">
    <location>
        <begin position="12"/>
        <end position="35"/>
    </location>
</feature>
<dbReference type="RefSeq" id="WP_189012113.1">
    <property type="nucleotide sequence ID" value="NZ_BMPP01000036.1"/>
</dbReference>
<dbReference type="EMBL" id="BMPP01000036">
    <property type="protein sequence ID" value="GGK42914.1"/>
    <property type="molecule type" value="Genomic_DNA"/>
</dbReference>
<accession>A0ABQ2F2K6</accession>
<reference evidence="3" key="1">
    <citation type="journal article" date="2019" name="Int. J. Syst. Evol. Microbiol.">
        <title>The Global Catalogue of Microorganisms (GCM) 10K type strain sequencing project: providing services to taxonomists for standard genome sequencing and annotation.</title>
        <authorList>
            <consortium name="The Broad Institute Genomics Platform"/>
            <consortium name="The Broad Institute Genome Sequencing Center for Infectious Disease"/>
            <person name="Wu L."/>
            <person name="Ma J."/>
        </authorList>
    </citation>
    <scope>NUCLEOTIDE SEQUENCE [LARGE SCALE GENOMIC DNA]</scope>
    <source>
        <strain evidence="3">JCM 30331</strain>
    </source>
</reference>
<protein>
    <recommendedName>
        <fullName evidence="4">DUF4345 domain-containing protein</fullName>
    </recommendedName>
</protein>
<feature type="transmembrane region" description="Helical" evidence="1">
    <location>
        <begin position="80"/>
        <end position="99"/>
    </location>
</feature>